<keyword evidence="4 7" id="KW-1133">Transmembrane helix</keyword>
<dbReference type="InterPro" id="IPR022837">
    <property type="entry name" value="MsrQ-like"/>
</dbReference>
<keyword evidence="7" id="KW-0285">Flavoprotein</keyword>
<dbReference type="OrthoDB" id="9788328at2"/>
<evidence type="ECO:0000256" key="7">
    <source>
        <dbReference type="HAMAP-Rule" id="MF_01207"/>
    </source>
</evidence>
<comment type="caution">
    <text evidence="9">The sequence shown here is derived from an EMBL/GenBank/DDBJ whole genome shotgun (WGS) entry which is preliminary data.</text>
</comment>
<reference evidence="9 10" key="1">
    <citation type="submission" date="2019-04" db="EMBL/GenBank/DDBJ databases">
        <title>Draft genome sequence of Gemmobacter aestuarii sp. nov.</title>
        <authorList>
            <person name="Hameed A."/>
            <person name="Lin S.-Y."/>
            <person name="Shahina M."/>
            <person name="Lai W.-A."/>
            <person name="Young C.-C."/>
        </authorList>
    </citation>
    <scope>NUCLEOTIDE SEQUENCE [LARGE SCALE GENOMIC DNA]</scope>
    <source>
        <strain evidence="9 10">CC-PW-75</strain>
    </source>
</reference>
<proteinExistence type="inferred from homology"/>
<comment type="subunit">
    <text evidence="7">Heterodimer of a catalytic subunit (MsrP) and a heme-binding subunit (MsrQ).</text>
</comment>
<keyword evidence="10" id="KW-1185">Reference proteome</keyword>
<dbReference type="EMBL" id="SSND01000001">
    <property type="protein sequence ID" value="THD85779.1"/>
    <property type="molecule type" value="Genomic_DNA"/>
</dbReference>
<feature type="transmembrane region" description="Helical" evidence="7">
    <location>
        <begin position="118"/>
        <end position="138"/>
    </location>
</feature>
<dbReference type="Proteomes" id="UP000309450">
    <property type="component" value="Unassembled WGS sequence"/>
</dbReference>
<keyword evidence="3 7" id="KW-0812">Transmembrane</keyword>
<dbReference type="GO" id="GO:0046872">
    <property type="term" value="F:metal ion binding"/>
    <property type="evidence" value="ECO:0007669"/>
    <property type="project" value="UniProtKB-KW"/>
</dbReference>
<dbReference type="PANTHER" id="PTHR36964">
    <property type="entry name" value="PROTEIN-METHIONINE-SULFOXIDE REDUCTASE HEME-BINDING SUBUNIT MSRQ"/>
    <property type="match status" value="1"/>
</dbReference>
<keyword evidence="7" id="KW-0479">Metal-binding</keyword>
<protein>
    <recommendedName>
        <fullName evidence="7">Protein-methionine-sulfoxide reductase heme-binding subunit MsrQ</fullName>
    </recommendedName>
    <alternativeName>
        <fullName evidence="7">Flavocytochrome MsrQ</fullName>
    </alternativeName>
</protein>
<comment type="cofactor">
    <cofactor evidence="7">
        <name>FMN</name>
        <dbReference type="ChEBI" id="CHEBI:58210"/>
    </cofactor>
    <text evidence="7">Binds 1 FMN per subunit.</text>
</comment>
<comment type="subcellular location">
    <subcellularLocation>
        <location evidence="7">Cell membrane</location>
        <topology evidence="7">Multi-pass membrane protein</topology>
    </subcellularLocation>
    <subcellularLocation>
        <location evidence="1">Membrane</location>
        <topology evidence="1">Multi-pass membrane protein</topology>
    </subcellularLocation>
</comment>
<feature type="domain" description="Ferric oxidoreductase" evidence="8">
    <location>
        <begin position="49"/>
        <end position="161"/>
    </location>
</feature>
<dbReference type="GO" id="GO:0010181">
    <property type="term" value="F:FMN binding"/>
    <property type="evidence" value="ECO:0007669"/>
    <property type="project" value="UniProtKB-UniRule"/>
</dbReference>
<dbReference type="InterPro" id="IPR013130">
    <property type="entry name" value="Fe3_Rdtase_TM_dom"/>
</dbReference>
<keyword evidence="7" id="KW-0288">FMN</keyword>
<dbReference type="GO" id="GO:0030091">
    <property type="term" value="P:protein repair"/>
    <property type="evidence" value="ECO:0007669"/>
    <property type="project" value="UniProtKB-UniRule"/>
</dbReference>
<dbReference type="GO" id="GO:0020037">
    <property type="term" value="F:heme binding"/>
    <property type="evidence" value="ECO:0007669"/>
    <property type="project" value="UniProtKB-UniRule"/>
</dbReference>
<organism evidence="9 10">
    <name type="scientific">Aliigemmobacter aestuarii</name>
    <dbReference type="NCBI Taxonomy" id="1445661"/>
    <lineage>
        <taxon>Bacteria</taxon>
        <taxon>Pseudomonadati</taxon>
        <taxon>Pseudomonadota</taxon>
        <taxon>Alphaproteobacteria</taxon>
        <taxon>Rhodobacterales</taxon>
        <taxon>Paracoccaceae</taxon>
        <taxon>Aliigemmobacter</taxon>
    </lineage>
</organism>
<keyword evidence="7" id="KW-0249">Electron transport</keyword>
<keyword evidence="5 7" id="KW-0408">Iron</keyword>
<dbReference type="RefSeq" id="WP_136394150.1">
    <property type="nucleotide sequence ID" value="NZ_SSND01000001.1"/>
</dbReference>
<evidence type="ECO:0000259" key="8">
    <source>
        <dbReference type="Pfam" id="PF01794"/>
    </source>
</evidence>
<evidence type="ECO:0000256" key="2">
    <source>
        <dbReference type="ARBA" id="ARBA00022448"/>
    </source>
</evidence>
<evidence type="ECO:0000256" key="4">
    <source>
        <dbReference type="ARBA" id="ARBA00022989"/>
    </source>
</evidence>
<keyword evidence="2 7" id="KW-0813">Transport</keyword>
<dbReference type="GO" id="GO:0009055">
    <property type="term" value="F:electron transfer activity"/>
    <property type="evidence" value="ECO:0007669"/>
    <property type="project" value="UniProtKB-UniRule"/>
</dbReference>
<dbReference type="NCBIfam" id="NF003833">
    <property type="entry name" value="PRK05419.1-5"/>
    <property type="match status" value="1"/>
</dbReference>
<evidence type="ECO:0000256" key="6">
    <source>
        <dbReference type="ARBA" id="ARBA00023136"/>
    </source>
</evidence>
<dbReference type="HAMAP" id="MF_01207">
    <property type="entry name" value="MsrQ"/>
    <property type="match status" value="1"/>
</dbReference>
<feature type="transmembrane region" description="Helical" evidence="7">
    <location>
        <begin position="79"/>
        <end position="98"/>
    </location>
</feature>
<dbReference type="PANTHER" id="PTHR36964:SF1">
    <property type="entry name" value="PROTEIN-METHIONINE-SULFOXIDE REDUCTASE HEME-BINDING SUBUNIT MSRQ"/>
    <property type="match status" value="1"/>
</dbReference>
<feature type="transmembrane region" description="Helical" evidence="7">
    <location>
        <begin position="7"/>
        <end position="28"/>
    </location>
</feature>
<name>A0A4S3MT61_9RHOB</name>
<dbReference type="GO" id="GO:0005886">
    <property type="term" value="C:plasma membrane"/>
    <property type="evidence" value="ECO:0007669"/>
    <property type="project" value="UniProtKB-SubCell"/>
</dbReference>
<comment type="function">
    <text evidence="7">Part of the MsrPQ system that repairs oxidized periplasmic proteins containing methionine sulfoxide residues (Met-O), using respiratory chain electrons. Thus protects these proteins from oxidative-stress damage caused by reactive species of oxygen and chlorine generated by the host defense mechanisms. MsrPQ is essential for the maintenance of envelope integrity under bleach stress, rescuing a wide series of structurally unrelated periplasmic proteins from methionine oxidation. MsrQ provides electrons for reduction to the reductase catalytic subunit MsrP, using the quinone pool of the respiratory chain.</text>
</comment>
<feature type="transmembrane region" description="Helical" evidence="7">
    <location>
        <begin position="173"/>
        <end position="191"/>
    </location>
</feature>
<dbReference type="GO" id="GO:0016679">
    <property type="term" value="F:oxidoreductase activity, acting on diphenols and related substances as donors"/>
    <property type="evidence" value="ECO:0007669"/>
    <property type="project" value="TreeGrafter"/>
</dbReference>
<evidence type="ECO:0000313" key="10">
    <source>
        <dbReference type="Proteomes" id="UP000309450"/>
    </source>
</evidence>
<comment type="cofactor">
    <cofactor evidence="7">
        <name>heme b</name>
        <dbReference type="ChEBI" id="CHEBI:60344"/>
    </cofactor>
    <text evidence="7">Binds 1 heme b (iron(II)-protoporphyrin IX) group per subunit.</text>
</comment>
<sequence length="198" mass="21848">MDRVNALLRRLPVGAVYLAGVLPFVWTFGRGLTGGLGVDPVKALEQALGLYALQFLVAVLAVTPLRRHLGLNLLRFRRALGVLAFLYMALHLLVWVTLDLQFRWAEIGADLVKRPHIVVGMAAFLLALPLALTSNDAALRRLGGLAWRRLHRLTYVVLPLGAIHFVMLSKTWALEPLAYLAAAILLLVLRLNPRRAAA</sequence>
<dbReference type="Pfam" id="PF01794">
    <property type="entry name" value="Ferric_reduct"/>
    <property type="match status" value="1"/>
</dbReference>
<accession>A0A4S3MT61</accession>
<keyword evidence="7" id="KW-1003">Cell membrane</keyword>
<dbReference type="AlphaFoldDB" id="A0A4S3MT61"/>
<comment type="similarity">
    <text evidence="7">Belongs to the MsrQ family.</text>
</comment>
<keyword evidence="7" id="KW-0349">Heme</keyword>
<gene>
    <name evidence="7 9" type="primary">msrQ</name>
    <name evidence="9" type="ORF">E7811_08870</name>
</gene>
<evidence type="ECO:0000256" key="1">
    <source>
        <dbReference type="ARBA" id="ARBA00004141"/>
    </source>
</evidence>
<evidence type="ECO:0000256" key="5">
    <source>
        <dbReference type="ARBA" id="ARBA00023004"/>
    </source>
</evidence>
<feature type="transmembrane region" description="Helical" evidence="7">
    <location>
        <begin position="150"/>
        <end position="167"/>
    </location>
</feature>
<feature type="transmembrane region" description="Helical" evidence="7">
    <location>
        <begin position="48"/>
        <end position="67"/>
    </location>
</feature>
<keyword evidence="6 7" id="KW-0472">Membrane</keyword>
<evidence type="ECO:0000256" key="3">
    <source>
        <dbReference type="ARBA" id="ARBA00022692"/>
    </source>
</evidence>
<evidence type="ECO:0000313" key="9">
    <source>
        <dbReference type="EMBL" id="THD85779.1"/>
    </source>
</evidence>